<protein>
    <submittedName>
        <fullName evidence="1">Uncharacterized protein</fullName>
    </submittedName>
</protein>
<keyword evidence="2" id="KW-1185">Reference proteome</keyword>
<dbReference type="EMBL" id="AP015037">
    <property type="protein sequence ID" value="BAT84076.1"/>
    <property type="molecule type" value="Genomic_DNA"/>
</dbReference>
<dbReference type="Proteomes" id="UP000291084">
    <property type="component" value="Chromosome 4"/>
</dbReference>
<dbReference type="GO" id="GO:0038199">
    <property type="term" value="F:ethylene receptor activity"/>
    <property type="evidence" value="ECO:0007669"/>
    <property type="project" value="TreeGrafter"/>
</dbReference>
<sequence length="82" mass="9089">MLGRPFLAAWAVGVDFWPPMLRGPVAAIRMPMLRVSNFKGTSELRQTCYVVLVLIIPVTEAKSWSTQELEIIKVVVGDHHGG</sequence>
<dbReference type="GO" id="GO:0051740">
    <property type="term" value="F:ethylene binding"/>
    <property type="evidence" value="ECO:0007669"/>
    <property type="project" value="TreeGrafter"/>
</dbReference>
<accession>A0A0S3RU36</accession>
<name>A0A0S3RU36_PHAAN</name>
<evidence type="ECO:0000313" key="2">
    <source>
        <dbReference type="Proteomes" id="UP000291084"/>
    </source>
</evidence>
<evidence type="ECO:0000313" key="1">
    <source>
        <dbReference type="EMBL" id="BAT84076.1"/>
    </source>
</evidence>
<proteinExistence type="predicted"/>
<dbReference type="GO" id="GO:0005524">
    <property type="term" value="F:ATP binding"/>
    <property type="evidence" value="ECO:0007669"/>
    <property type="project" value="UniProtKB-KW"/>
</dbReference>
<dbReference type="AlphaFoldDB" id="A0A0S3RU36"/>
<dbReference type="GO" id="GO:0046872">
    <property type="term" value="F:metal ion binding"/>
    <property type="evidence" value="ECO:0007669"/>
    <property type="project" value="UniProtKB-KW"/>
</dbReference>
<gene>
    <name evidence="1" type="primary">Vigan.04G134800</name>
    <name evidence="1" type="ORF">VIGAN_04134800</name>
</gene>
<dbReference type="PANTHER" id="PTHR24423:SF633">
    <property type="entry name" value="ETHYLENE RECEPTOR 2"/>
    <property type="match status" value="1"/>
</dbReference>
<dbReference type="GO" id="GO:0016301">
    <property type="term" value="F:kinase activity"/>
    <property type="evidence" value="ECO:0007669"/>
    <property type="project" value="UniProtKB-KW"/>
</dbReference>
<dbReference type="GO" id="GO:0005783">
    <property type="term" value="C:endoplasmic reticulum"/>
    <property type="evidence" value="ECO:0007669"/>
    <property type="project" value="TreeGrafter"/>
</dbReference>
<dbReference type="PANTHER" id="PTHR24423">
    <property type="entry name" value="TWO-COMPONENT SENSOR HISTIDINE KINASE"/>
    <property type="match status" value="1"/>
</dbReference>
<reference evidence="1 2" key="1">
    <citation type="journal article" date="2015" name="Sci. Rep.">
        <title>The power of single molecule real-time sequencing technology in the de novo assembly of a eukaryotic genome.</title>
        <authorList>
            <person name="Sakai H."/>
            <person name="Naito K."/>
            <person name="Ogiso-Tanaka E."/>
            <person name="Takahashi Y."/>
            <person name="Iseki K."/>
            <person name="Muto C."/>
            <person name="Satou K."/>
            <person name="Teruya K."/>
            <person name="Shiroma A."/>
            <person name="Shimoji M."/>
            <person name="Hirano T."/>
            <person name="Itoh T."/>
            <person name="Kaga A."/>
            <person name="Tomooka N."/>
        </authorList>
    </citation>
    <scope>NUCLEOTIDE SEQUENCE [LARGE SCALE GENOMIC DNA]</scope>
    <source>
        <strain evidence="2">cv. Shumari</strain>
    </source>
</reference>
<organism evidence="1 2">
    <name type="scientific">Vigna angularis var. angularis</name>
    <dbReference type="NCBI Taxonomy" id="157739"/>
    <lineage>
        <taxon>Eukaryota</taxon>
        <taxon>Viridiplantae</taxon>
        <taxon>Streptophyta</taxon>
        <taxon>Embryophyta</taxon>
        <taxon>Tracheophyta</taxon>
        <taxon>Spermatophyta</taxon>
        <taxon>Magnoliopsida</taxon>
        <taxon>eudicotyledons</taxon>
        <taxon>Gunneridae</taxon>
        <taxon>Pentapetalae</taxon>
        <taxon>rosids</taxon>
        <taxon>fabids</taxon>
        <taxon>Fabales</taxon>
        <taxon>Fabaceae</taxon>
        <taxon>Papilionoideae</taxon>
        <taxon>50 kb inversion clade</taxon>
        <taxon>NPAAA clade</taxon>
        <taxon>indigoferoid/millettioid clade</taxon>
        <taxon>Phaseoleae</taxon>
        <taxon>Vigna</taxon>
    </lineage>
</organism>